<dbReference type="eggNOG" id="COG0679">
    <property type="taxonomic scope" value="Bacteria"/>
</dbReference>
<evidence type="ECO:0000256" key="4">
    <source>
        <dbReference type="ARBA" id="ARBA00022475"/>
    </source>
</evidence>
<dbReference type="KEGG" id="blin:BLSMQ_1999"/>
<evidence type="ECO:0000256" key="5">
    <source>
        <dbReference type="ARBA" id="ARBA00022692"/>
    </source>
</evidence>
<keyword evidence="5" id="KW-0812">Transmembrane</keyword>
<keyword evidence="4" id="KW-1003">Cell membrane</keyword>
<reference evidence="9" key="1">
    <citation type="submission" date="2016-09" db="EMBL/GenBank/DDBJ databases">
        <title>Complete Genome Sequence of Brevibacterium linens SMQ-1335.</title>
        <authorList>
            <person name="de Melo A.G."/>
            <person name="Labrie S.J."/>
            <person name="Dumaresq J."/>
            <person name="Roberts R.J."/>
            <person name="Tremblay D.M."/>
            <person name="Moineau S."/>
        </authorList>
    </citation>
    <scope>NUCLEOTIDE SEQUENCE [LARGE SCALE GENOMIC DNA]</scope>
    <source>
        <strain evidence="9">SMQ-1335</strain>
    </source>
</reference>
<protein>
    <submittedName>
        <fullName evidence="8">Putative membrane protein</fullName>
    </submittedName>
</protein>
<name>A0A1D7W3V1_BREAU</name>
<evidence type="ECO:0000256" key="3">
    <source>
        <dbReference type="ARBA" id="ARBA00022448"/>
    </source>
</evidence>
<dbReference type="InterPro" id="IPR038770">
    <property type="entry name" value="Na+/solute_symporter_sf"/>
</dbReference>
<gene>
    <name evidence="8" type="ORF">BLSMQ_1999</name>
</gene>
<dbReference type="Proteomes" id="UP000094793">
    <property type="component" value="Chromosome"/>
</dbReference>
<evidence type="ECO:0000256" key="6">
    <source>
        <dbReference type="ARBA" id="ARBA00022989"/>
    </source>
</evidence>
<comment type="similarity">
    <text evidence="2">Belongs to the auxin efflux carrier (TC 2.A.69) family.</text>
</comment>
<dbReference type="PANTHER" id="PTHR36838">
    <property type="entry name" value="AUXIN EFFLUX CARRIER FAMILY PROTEIN"/>
    <property type="match status" value="1"/>
</dbReference>
<dbReference type="Pfam" id="PF03547">
    <property type="entry name" value="Mem_trans"/>
    <property type="match status" value="1"/>
</dbReference>
<keyword evidence="6" id="KW-1133">Transmembrane helix</keyword>
<dbReference type="GO" id="GO:0005886">
    <property type="term" value="C:plasma membrane"/>
    <property type="evidence" value="ECO:0007669"/>
    <property type="project" value="UniProtKB-SubCell"/>
</dbReference>
<keyword evidence="7" id="KW-0472">Membrane</keyword>
<accession>A0A1D7W3V1</accession>
<evidence type="ECO:0000256" key="7">
    <source>
        <dbReference type="ARBA" id="ARBA00023136"/>
    </source>
</evidence>
<dbReference type="OrthoDB" id="9805563at2"/>
<dbReference type="EMBL" id="CP017150">
    <property type="protein sequence ID" value="AOP53709.1"/>
    <property type="molecule type" value="Genomic_DNA"/>
</dbReference>
<dbReference type="AlphaFoldDB" id="A0A1D7W3V1"/>
<dbReference type="Gene3D" id="1.20.1530.20">
    <property type="match status" value="1"/>
</dbReference>
<evidence type="ECO:0000313" key="9">
    <source>
        <dbReference type="Proteomes" id="UP000094793"/>
    </source>
</evidence>
<organism evidence="8 9">
    <name type="scientific">Brevibacterium aurantiacum</name>
    <dbReference type="NCBI Taxonomy" id="273384"/>
    <lineage>
        <taxon>Bacteria</taxon>
        <taxon>Bacillati</taxon>
        <taxon>Actinomycetota</taxon>
        <taxon>Actinomycetes</taxon>
        <taxon>Micrococcales</taxon>
        <taxon>Brevibacteriaceae</taxon>
        <taxon>Brevibacterium</taxon>
    </lineage>
</organism>
<comment type="subcellular location">
    <subcellularLocation>
        <location evidence="1">Cell membrane</location>
        <topology evidence="1">Multi-pass membrane protein</topology>
    </subcellularLocation>
</comment>
<sequence length="311" mass="32141">MSLTPVLLALVPVAVLIFFGAVLKRLPGFTNPEFWSGAEKLAYYCLLPVLLFTSVADVNVAHVPLGRLTIGVIAPTLLVSILIIVLRRFVTRDLPSFTSVLQGGIRFNTYIGLSISASMFGPEGSALAAIVAAVLVPTVNIVSSLGFEFLRTGPSSVLGILRVIVTNPLVIGCAAGGAFNLTGARVPDVLDSVLSPLAAAALPIGLLCVGAGLRRFPLRAQVAGLINSTVAKLIVLPAVTLLALVLLDVPTTPALVAMIFQSIATASSGYVMARQLGGNSELMAALIAAQTVLMLITLPIVLLVSQAVLGS</sequence>
<keyword evidence="3" id="KW-0813">Transport</keyword>
<evidence type="ECO:0000256" key="1">
    <source>
        <dbReference type="ARBA" id="ARBA00004651"/>
    </source>
</evidence>
<dbReference type="InterPro" id="IPR004776">
    <property type="entry name" value="Mem_transp_PIN-like"/>
</dbReference>
<dbReference type="PANTHER" id="PTHR36838:SF4">
    <property type="entry name" value="AUXIN EFFLUX CARRIER FAMILY PROTEIN"/>
    <property type="match status" value="1"/>
</dbReference>
<dbReference type="PATRIC" id="fig|1703.10.peg.2058"/>
<proteinExistence type="inferred from homology"/>
<dbReference type="GO" id="GO:0055085">
    <property type="term" value="P:transmembrane transport"/>
    <property type="evidence" value="ECO:0007669"/>
    <property type="project" value="InterPro"/>
</dbReference>
<evidence type="ECO:0000256" key="2">
    <source>
        <dbReference type="ARBA" id="ARBA00010145"/>
    </source>
</evidence>
<dbReference type="RefSeq" id="WP_069600153.1">
    <property type="nucleotide sequence ID" value="NZ_CP017150.1"/>
</dbReference>
<evidence type="ECO:0000313" key="8">
    <source>
        <dbReference type="EMBL" id="AOP53709.1"/>
    </source>
</evidence>